<feature type="domain" description="LIM zinc-binding" evidence="12">
    <location>
        <begin position="284"/>
        <end position="343"/>
    </location>
</feature>
<evidence type="ECO:0000256" key="11">
    <source>
        <dbReference type="SAM" id="MobiDB-lite"/>
    </source>
</evidence>
<evidence type="ECO:0000256" key="8">
    <source>
        <dbReference type="ARBA" id="ARBA00023038"/>
    </source>
</evidence>
<evidence type="ECO:0000256" key="2">
    <source>
        <dbReference type="ARBA" id="ARBA00004246"/>
    </source>
</evidence>
<dbReference type="SMART" id="SM00132">
    <property type="entry name" value="LIM"/>
    <property type="match status" value="4"/>
</dbReference>
<dbReference type="PROSITE" id="PS00478">
    <property type="entry name" value="LIM_DOMAIN_1"/>
    <property type="match status" value="2"/>
</dbReference>
<gene>
    <name evidence="13" type="ORF">PEVE_00013452</name>
</gene>
<dbReference type="CDD" id="cd09337">
    <property type="entry name" value="LIM2_Paxillin_like"/>
    <property type="match status" value="1"/>
</dbReference>
<dbReference type="Pfam" id="PF03535">
    <property type="entry name" value="Paxillin"/>
    <property type="match status" value="1"/>
</dbReference>
<feature type="domain" description="LIM zinc-binding" evidence="12">
    <location>
        <begin position="462"/>
        <end position="519"/>
    </location>
</feature>
<evidence type="ECO:0000256" key="9">
    <source>
        <dbReference type="ARBA" id="ARBA00023212"/>
    </source>
</evidence>
<feature type="compositionally biased region" description="Polar residues" evidence="11">
    <location>
        <begin position="129"/>
        <end position="139"/>
    </location>
</feature>
<protein>
    <recommendedName>
        <fullName evidence="12">LIM zinc-binding domain-containing protein</fullName>
    </recommendedName>
</protein>
<proteinExistence type="predicted"/>
<dbReference type="InterPro" id="IPR047075">
    <property type="entry name" value="Paxillin_TGFB1I1_LIM_dom1"/>
</dbReference>
<keyword evidence="4 10" id="KW-0479">Metal-binding</keyword>
<comment type="caution">
    <text evidence="13">The sequence shown here is derived from an EMBL/GenBank/DDBJ whole genome shotgun (WGS) entry which is preliminary data.</text>
</comment>
<feature type="region of interest" description="Disordered" evidence="11">
    <location>
        <begin position="235"/>
        <end position="260"/>
    </location>
</feature>
<keyword evidence="9" id="KW-0206">Cytoskeleton</keyword>
<organism evidence="13 14">
    <name type="scientific">Porites evermanni</name>
    <dbReference type="NCBI Taxonomy" id="104178"/>
    <lineage>
        <taxon>Eukaryota</taxon>
        <taxon>Metazoa</taxon>
        <taxon>Cnidaria</taxon>
        <taxon>Anthozoa</taxon>
        <taxon>Hexacorallia</taxon>
        <taxon>Scleractinia</taxon>
        <taxon>Fungiina</taxon>
        <taxon>Poritidae</taxon>
        <taxon>Porites</taxon>
    </lineage>
</organism>
<feature type="compositionally biased region" description="Polar residues" evidence="11">
    <location>
        <begin position="182"/>
        <end position="194"/>
    </location>
</feature>
<feature type="compositionally biased region" description="Pro residues" evidence="11">
    <location>
        <begin position="56"/>
        <end position="66"/>
    </location>
</feature>
<evidence type="ECO:0000256" key="1">
    <source>
        <dbReference type="ARBA" id="ARBA00004245"/>
    </source>
</evidence>
<dbReference type="PANTHER" id="PTHR24216:SF8">
    <property type="entry name" value="PAXILLIN, ISOFORM F"/>
    <property type="match status" value="1"/>
</dbReference>
<feature type="domain" description="LIM zinc-binding" evidence="12">
    <location>
        <begin position="344"/>
        <end position="401"/>
    </location>
</feature>
<accession>A0ABN8LIG3</accession>
<evidence type="ECO:0000256" key="10">
    <source>
        <dbReference type="PROSITE-ProRule" id="PRU00125"/>
    </source>
</evidence>
<sequence>MPGRTRKPSIEEKLRQNIEFLDALLADLQATSPTISTSPVEARGRQTANGRESPEELPPPLPPPPSFEALDPRVPISKDDVLFPPPVPSSSLGQNLSELDSLLENLSNPLHYPSPSESPARRESPRASQTSPSPKNTIINGLPPSYKGPVSPVSQHDTQPAEKRFSGGERNGLDSPKASVTHIITPSAQNSQLQRARDLDSRQSRTASTATKELDDLMASLSDFKVNVSAAPTPAQARLSGDYAKPSKAKPPSPSVGKVSQLDSMLGTLQSDMTRQGVSTTKKGECAACNKPIIGQVCTALGRTWHPEHFTCVTCEVPLGAANFFERDGRPFCERDYHEQFAPRCAYCSGPILDSCVTALDQTWHPEHFVCASCGRPFGDSGFHERDGKPFCREDYYAMFAPRCGGCGQPIMDNYISALSAHWHSECFVCAECHQAFPGGSFFEHDGRPYCEMHYHSRRGTLCYSCQKPITGRCITAMHRKFHPEHFVCAFCLKQLNKGTFKEQNDKPYCHPCFIKLFG</sequence>
<feature type="compositionally biased region" description="Low complexity" evidence="11">
    <location>
        <begin position="89"/>
        <end position="118"/>
    </location>
</feature>
<evidence type="ECO:0000256" key="5">
    <source>
        <dbReference type="ARBA" id="ARBA00022737"/>
    </source>
</evidence>
<keyword evidence="5" id="KW-0677">Repeat</keyword>
<evidence type="ECO:0000313" key="14">
    <source>
        <dbReference type="Proteomes" id="UP001159427"/>
    </source>
</evidence>
<dbReference type="InterPro" id="IPR001904">
    <property type="entry name" value="Paxillin_Lim_dom4"/>
</dbReference>
<dbReference type="CDD" id="cd09338">
    <property type="entry name" value="LIM3_Paxillin_like"/>
    <property type="match status" value="1"/>
</dbReference>
<evidence type="ECO:0000256" key="4">
    <source>
        <dbReference type="ARBA" id="ARBA00022723"/>
    </source>
</evidence>
<dbReference type="Gene3D" id="2.10.110.10">
    <property type="entry name" value="Cysteine Rich Protein"/>
    <property type="match status" value="4"/>
</dbReference>
<feature type="region of interest" description="Disordered" evidence="11">
    <location>
        <begin position="29"/>
        <end position="211"/>
    </location>
</feature>
<evidence type="ECO:0000313" key="13">
    <source>
        <dbReference type="EMBL" id="CAH3013691.1"/>
    </source>
</evidence>
<dbReference type="Proteomes" id="UP001159427">
    <property type="component" value="Unassembled WGS sequence"/>
</dbReference>
<dbReference type="InterPro" id="IPR001781">
    <property type="entry name" value="Znf_LIM"/>
</dbReference>
<dbReference type="CDD" id="cd09336">
    <property type="entry name" value="LIM1_Paxillin_like"/>
    <property type="match status" value="1"/>
</dbReference>
<dbReference type="CDD" id="cd09411">
    <property type="entry name" value="LIM4_Paxillin"/>
    <property type="match status" value="1"/>
</dbReference>
<evidence type="ECO:0000256" key="7">
    <source>
        <dbReference type="ARBA" id="ARBA00022949"/>
    </source>
</evidence>
<keyword evidence="6 10" id="KW-0862">Zinc</keyword>
<keyword evidence="14" id="KW-1185">Reference proteome</keyword>
<reference evidence="13 14" key="1">
    <citation type="submission" date="2022-05" db="EMBL/GenBank/DDBJ databases">
        <authorList>
            <consortium name="Genoscope - CEA"/>
            <person name="William W."/>
        </authorList>
    </citation>
    <scope>NUCLEOTIDE SEQUENCE [LARGE SCALE GENOMIC DNA]</scope>
</reference>
<feature type="domain" description="LIM zinc-binding" evidence="12">
    <location>
        <begin position="402"/>
        <end position="461"/>
    </location>
</feature>
<keyword evidence="7" id="KW-0965">Cell junction</keyword>
<keyword evidence="3" id="KW-0963">Cytoplasm</keyword>
<evidence type="ECO:0000256" key="3">
    <source>
        <dbReference type="ARBA" id="ARBA00022490"/>
    </source>
</evidence>
<feature type="compositionally biased region" description="Polar residues" evidence="11">
    <location>
        <begin position="29"/>
        <end position="39"/>
    </location>
</feature>
<evidence type="ECO:0000259" key="12">
    <source>
        <dbReference type="PROSITE" id="PS50023"/>
    </source>
</evidence>
<dbReference type="PROSITE" id="PS50023">
    <property type="entry name" value="LIM_DOMAIN_2"/>
    <property type="match status" value="4"/>
</dbReference>
<keyword evidence="8 10" id="KW-0440">LIM domain</keyword>
<name>A0ABN8LIG3_9CNID</name>
<dbReference type="Pfam" id="PF00412">
    <property type="entry name" value="LIM"/>
    <property type="match status" value="4"/>
</dbReference>
<evidence type="ECO:0000256" key="6">
    <source>
        <dbReference type="ARBA" id="ARBA00022833"/>
    </source>
</evidence>
<dbReference type="EMBL" id="CALNXI010000002">
    <property type="protein sequence ID" value="CAH3013691.1"/>
    <property type="molecule type" value="Genomic_DNA"/>
</dbReference>
<dbReference type="PANTHER" id="PTHR24216">
    <property type="entry name" value="PAXILLIN-RELATED"/>
    <property type="match status" value="1"/>
</dbReference>
<dbReference type="SUPFAM" id="SSF57716">
    <property type="entry name" value="Glucocorticoid receptor-like (DNA-binding domain)"/>
    <property type="match status" value="5"/>
</dbReference>
<comment type="subcellular location">
    <subcellularLocation>
        <location evidence="2">Cell junction</location>
        <location evidence="2">Focal adhesion</location>
    </subcellularLocation>
    <subcellularLocation>
        <location evidence="1">Cytoplasm</location>
        <location evidence="1">Cytoskeleton</location>
    </subcellularLocation>
</comment>